<reference evidence="2 3" key="1">
    <citation type="submission" date="2022-12" db="EMBL/GenBank/DDBJ databases">
        <title>Chromosome-level genome of Tegillarca granosa.</title>
        <authorList>
            <person name="Kim J."/>
        </authorList>
    </citation>
    <scope>NUCLEOTIDE SEQUENCE [LARGE SCALE GENOMIC DNA]</scope>
    <source>
        <strain evidence="2">Teg-2019</strain>
        <tissue evidence="2">Adductor muscle</tissue>
    </source>
</reference>
<evidence type="ECO:0000259" key="1">
    <source>
        <dbReference type="PROSITE" id="PS50011"/>
    </source>
</evidence>
<dbReference type="PROSITE" id="PS00108">
    <property type="entry name" value="PROTEIN_KINASE_ST"/>
    <property type="match status" value="1"/>
</dbReference>
<dbReference type="Gene3D" id="1.10.510.10">
    <property type="entry name" value="Transferase(Phosphotransferase) domain 1"/>
    <property type="match status" value="1"/>
</dbReference>
<comment type="caution">
    <text evidence="2">The sequence shown here is derived from an EMBL/GenBank/DDBJ whole genome shotgun (WGS) entry which is preliminary data.</text>
</comment>
<dbReference type="SMART" id="SM00220">
    <property type="entry name" value="S_TKc"/>
    <property type="match status" value="1"/>
</dbReference>
<dbReference type="InterPro" id="IPR000719">
    <property type="entry name" value="Prot_kinase_dom"/>
</dbReference>
<dbReference type="Pfam" id="PF00069">
    <property type="entry name" value="Pkinase"/>
    <property type="match status" value="1"/>
</dbReference>
<proteinExistence type="predicted"/>
<dbReference type="PROSITE" id="PS50011">
    <property type="entry name" value="PROTEIN_KINASE_DOM"/>
    <property type="match status" value="1"/>
</dbReference>
<evidence type="ECO:0000313" key="3">
    <source>
        <dbReference type="Proteomes" id="UP001217089"/>
    </source>
</evidence>
<name>A0ABQ9FXP1_TEGGR</name>
<dbReference type="InterPro" id="IPR011009">
    <property type="entry name" value="Kinase-like_dom_sf"/>
</dbReference>
<dbReference type="EMBL" id="JARBDR010000018">
    <property type="protein sequence ID" value="KAJ8322027.1"/>
    <property type="molecule type" value="Genomic_DNA"/>
</dbReference>
<dbReference type="CDD" id="cd00180">
    <property type="entry name" value="PKc"/>
    <property type="match status" value="1"/>
</dbReference>
<protein>
    <recommendedName>
        <fullName evidence="1">Protein kinase domain-containing protein</fullName>
    </recommendedName>
</protein>
<keyword evidence="3" id="KW-1185">Reference proteome</keyword>
<organism evidence="2 3">
    <name type="scientific">Tegillarca granosa</name>
    <name type="common">Malaysian cockle</name>
    <name type="synonym">Anadara granosa</name>
    <dbReference type="NCBI Taxonomy" id="220873"/>
    <lineage>
        <taxon>Eukaryota</taxon>
        <taxon>Metazoa</taxon>
        <taxon>Spiralia</taxon>
        <taxon>Lophotrochozoa</taxon>
        <taxon>Mollusca</taxon>
        <taxon>Bivalvia</taxon>
        <taxon>Autobranchia</taxon>
        <taxon>Pteriomorphia</taxon>
        <taxon>Arcoida</taxon>
        <taxon>Arcoidea</taxon>
        <taxon>Arcidae</taxon>
        <taxon>Tegillarca</taxon>
    </lineage>
</organism>
<evidence type="ECO:0000313" key="2">
    <source>
        <dbReference type="EMBL" id="KAJ8322027.1"/>
    </source>
</evidence>
<accession>A0ABQ9FXP1</accession>
<gene>
    <name evidence="2" type="ORF">KUTeg_000498</name>
</gene>
<dbReference type="SUPFAM" id="SSF56112">
    <property type="entry name" value="Protein kinase-like (PK-like)"/>
    <property type="match status" value="1"/>
</dbReference>
<dbReference type="PIRSF" id="PIRSF000654">
    <property type="entry name" value="Integrin-linked_kinase"/>
    <property type="match status" value="1"/>
</dbReference>
<dbReference type="PANTHER" id="PTHR26392:SF92">
    <property type="entry name" value="PROTEIN KINASE DOMAIN-CONTAINING PROTEIN"/>
    <property type="match status" value="1"/>
</dbReference>
<dbReference type="InterPro" id="IPR008271">
    <property type="entry name" value="Ser/Thr_kinase_AS"/>
</dbReference>
<feature type="domain" description="Protein kinase" evidence="1">
    <location>
        <begin position="1"/>
        <end position="275"/>
    </location>
</feature>
<dbReference type="PANTHER" id="PTHR26392">
    <property type="entry name" value="MITOGEN-ACTIVATED PROTEIN KINASE KINASE KINASE 7-RELATED"/>
    <property type="match status" value="1"/>
</dbReference>
<dbReference type="Proteomes" id="UP001217089">
    <property type="component" value="Unassembled WGS sequence"/>
</dbReference>
<sequence>MEKEALGSFTELNSNFREDWHPSAVKVTRRPLPMNELYDVFFEIKCLLYLHHDNILHMYGYNLSETNAGVMIQMVTELCDGSLDDVIQHMKACSEPCEADEFLRRLHKYIDIGTQICSGLRYIHTAGYLHRDLKLENILVKGHIIKISDVGLAKPQHLTTGTYTGTPLYIAPEVMFCQYNPKSTAVDIYSMGFILWELWYGRRVEEDPAYQGLWFDLRSFVAKGGRPTLTRRRKPMQSLVDIIQTCWNQNPEFRPDAETVLNKLCEVETSIDDYISDGKFDTC</sequence>